<feature type="region of interest" description="Disordered" evidence="1">
    <location>
        <begin position="64"/>
        <end position="87"/>
    </location>
</feature>
<dbReference type="InterPro" id="IPR012551">
    <property type="entry name" value="DUF1707_SHOCT-like"/>
</dbReference>
<reference evidence="4" key="1">
    <citation type="submission" date="2023-01" db="EMBL/GenBank/DDBJ databases">
        <title>Draft genome sequence of Nocardiopsis sp. LSu2-4 isolated from halophytes.</title>
        <authorList>
            <person name="Duangmal K."/>
            <person name="Chantavorakit T."/>
        </authorList>
    </citation>
    <scope>NUCLEOTIDE SEQUENCE</scope>
    <source>
        <strain evidence="4">LSu2-4</strain>
    </source>
</reference>
<dbReference type="Proteomes" id="UP001165685">
    <property type="component" value="Unassembled WGS sequence"/>
</dbReference>
<comment type="caution">
    <text evidence="4">The sequence shown here is derived from an EMBL/GenBank/DDBJ whole genome shotgun (WGS) entry which is preliminary data.</text>
</comment>
<dbReference type="Pfam" id="PF08044">
    <property type="entry name" value="DUF1707"/>
    <property type="match status" value="1"/>
</dbReference>
<feature type="transmembrane region" description="Helical" evidence="2">
    <location>
        <begin position="97"/>
        <end position="118"/>
    </location>
</feature>
<keyword evidence="5" id="KW-1185">Reference proteome</keyword>
<feature type="transmembrane region" description="Helical" evidence="2">
    <location>
        <begin position="124"/>
        <end position="146"/>
    </location>
</feature>
<evidence type="ECO:0000259" key="3">
    <source>
        <dbReference type="Pfam" id="PF08044"/>
    </source>
</evidence>
<feature type="domain" description="DUF1707" evidence="3">
    <location>
        <begin position="11"/>
        <end position="63"/>
    </location>
</feature>
<organism evidence="4 5">
    <name type="scientific">Nocardiopsis suaedae</name>
    <dbReference type="NCBI Taxonomy" id="3018444"/>
    <lineage>
        <taxon>Bacteria</taxon>
        <taxon>Bacillati</taxon>
        <taxon>Actinomycetota</taxon>
        <taxon>Actinomycetes</taxon>
        <taxon>Streptosporangiales</taxon>
        <taxon>Nocardiopsidaceae</taxon>
        <taxon>Nocardiopsis</taxon>
    </lineage>
</organism>
<name>A0ABT4TW29_9ACTN</name>
<proteinExistence type="predicted"/>
<gene>
    <name evidence="4" type="ORF">O4U47_30590</name>
</gene>
<evidence type="ECO:0000256" key="1">
    <source>
        <dbReference type="SAM" id="MobiDB-lite"/>
    </source>
</evidence>
<feature type="compositionally biased region" description="Basic and acidic residues" evidence="1">
    <location>
        <begin position="148"/>
        <end position="159"/>
    </location>
</feature>
<dbReference type="PANTHER" id="PTHR40763">
    <property type="entry name" value="MEMBRANE PROTEIN-RELATED"/>
    <property type="match status" value="1"/>
</dbReference>
<dbReference type="EMBL" id="JAQFWP010000113">
    <property type="protein sequence ID" value="MDA2808893.1"/>
    <property type="molecule type" value="Genomic_DNA"/>
</dbReference>
<accession>A0ABT4TW29</accession>
<dbReference type="RefSeq" id="WP_270681477.1">
    <property type="nucleotide sequence ID" value="NZ_JAQFWP010000113.1"/>
</dbReference>
<protein>
    <submittedName>
        <fullName evidence="4">DUF1707 domain-containing protein</fullName>
    </submittedName>
</protein>
<feature type="region of interest" description="Disordered" evidence="1">
    <location>
        <begin position="148"/>
        <end position="167"/>
    </location>
</feature>
<keyword evidence="2" id="KW-0812">Transmembrane</keyword>
<evidence type="ECO:0000313" key="4">
    <source>
        <dbReference type="EMBL" id="MDA2808893.1"/>
    </source>
</evidence>
<evidence type="ECO:0000313" key="5">
    <source>
        <dbReference type="Proteomes" id="UP001165685"/>
    </source>
</evidence>
<dbReference type="PANTHER" id="PTHR40763:SF4">
    <property type="entry name" value="DUF1707 DOMAIN-CONTAINING PROTEIN"/>
    <property type="match status" value="1"/>
</dbReference>
<keyword evidence="2" id="KW-1133">Transmembrane helix</keyword>
<sequence>MDDERLPPERMRASDADRDAVARHLGHALQEGRLALVEYHERLDRAMAAVTMGDLAPLTADLPSPPPEVVRPPARRPQAQVPEADRSREWHRRLEPWRGLAAVSVVLIGIWGVTSVIAGGLLPFWPLIPIGFMFVFTFAGALSGACHHPPDRGQGRADRPWPPPDGR</sequence>
<evidence type="ECO:0000256" key="2">
    <source>
        <dbReference type="SAM" id="Phobius"/>
    </source>
</evidence>
<keyword evidence="2" id="KW-0472">Membrane</keyword>